<evidence type="ECO:0000313" key="2">
    <source>
        <dbReference type="Proteomes" id="UP000828941"/>
    </source>
</evidence>
<evidence type="ECO:0000313" key="1">
    <source>
        <dbReference type="EMBL" id="KAI4347986.1"/>
    </source>
</evidence>
<reference evidence="1 2" key="1">
    <citation type="journal article" date="2022" name="DNA Res.">
        <title>Chromosomal-level genome assembly of the orchid tree Bauhinia variegata (Leguminosae; Cercidoideae) supports the allotetraploid origin hypothesis of Bauhinia.</title>
        <authorList>
            <person name="Zhong Y."/>
            <person name="Chen Y."/>
            <person name="Zheng D."/>
            <person name="Pang J."/>
            <person name="Liu Y."/>
            <person name="Luo S."/>
            <person name="Meng S."/>
            <person name="Qian L."/>
            <person name="Wei D."/>
            <person name="Dai S."/>
            <person name="Zhou R."/>
        </authorList>
    </citation>
    <scope>NUCLEOTIDE SEQUENCE [LARGE SCALE GENOMIC DNA]</scope>
    <source>
        <strain evidence="1">BV-YZ2020</strain>
    </source>
</reference>
<gene>
    <name evidence="1" type="ORF">L6164_008752</name>
</gene>
<accession>A0ACB9PKI4</accession>
<proteinExistence type="predicted"/>
<organism evidence="1 2">
    <name type="scientific">Bauhinia variegata</name>
    <name type="common">Purple orchid tree</name>
    <name type="synonym">Phanera variegata</name>
    <dbReference type="NCBI Taxonomy" id="167791"/>
    <lineage>
        <taxon>Eukaryota</taxon>
        <taxon>Viridiplantae</taxon>
        <taxon>Streptophyta</taxon>
        <taxon>Embryophyta</taxon>
        <taxon>Tracheophyta</taxon>
        <taxon>Spermatophyta</taxon>
        <taxon>Magnoliopsida</taxon>
        <taxon>eudicotyledons</taxon>
        <taxon>Gunneridae</taxon>
        <taxon>Pentapetalae</taxon>
        <taxon>rosids</taxon>
        <taxon>fabids</taxon>
        <taxon>Fabales</taxon>
        <taxon>Fabaceae</taxon>
        <taxon>Cercidoideae</taxon>
        <taxon>Cercideae</taxon>
        <taxon>Bauhiniinae</taxon>
        <taxon>Bauhinia</taxon>
    </lineage>
</organism>
<name>A0ACB9PKI4_BAUVA</name>
<keyword evidence="2" id="KW-1185">Reference proteome</keyword>
<protein>
    <submittedName>
        <fullName evidence="1">Uncharacterized protein</fullName>
    </submittedName>
</protein>
<dbReference type="EMBL" id="CM039429">
    <property type="protein sequence ID" value="KAI4347986.1"/>
    <property type="molecule type" value="Genomic_DNA"/>
</dbReference>
<dbReference type="Proteomes" id="UP000828941">
    <property type="component" value="Chromosome 4"/>
</dbReference>
<sequence>MKFLEAHPEGVNAIILEIEETALHIAVTFEHLHIVKELVNKMQEGDLEWKNEFGETALVTATSTGIIEMAKCMIEKKRNLPMIPTDTSSLPITKAVIRNKKEMAFYLYSIIPLEELEPENGCHGANLPWQCFLSDSIVVGSFYFGNVGSIIAKVFNLIYGVTSSIRDDLASIYDKAKNKALHMAALLAPSEQLNRIPGAALQMQRELQWFKATRDSRCAFVLQSGQCLIKGLPGWKMIGFAKDTSGLYQLVKPEIKGRQPEVALGKTSSAYCNNTSSNNPVLWHLRLGHPHFEKLRLLAQKSNNVQ</sequence>
<comment type="caution">
    <text evidence="1">The sequence shown here is derived from an EMBL/GenBank/DDBJ whole genome shotgun (WGS) entry which is preliminary data.</text>
</comment>